<evidence type="ECO:0000313" key="3">
    <source>
        <dbReference type="EMBL" id="AOV18110.1"/>
    </source>
</evidence>
<dbReference type="SUPFAM" id="SSF69786">
    <property type="entry name" value="YggU-like"/>
    <property type="match status" value="1"/>
</dbReference>
<evidence type="ECO:0000313" key="4">
    <source>
        <dbReference type="Proteomes" id="UP000095342"/>
    </source>
</evidence>
<dbReference type="RefSeq" id="WP_070073640.1">
    <property type="nucleotide sequence ID" value="NZ_CP017448.1"/>
</dbReference>
<organism evidence="3 4">
    <name type="scientific">Acidihalobacter aeolianus</name>
    <dbReference type="NCBI Taxonomy" id="2792603"/>
    <lineage>
        <taxon>Bacteria</taxon>
        <taxon>Pseudomonadati</taxon>
        <taxon>Pseudomonadota</taxon>
        <taxon>Gammaproteobacteria</taxon>
        <taxon>Chromatiales</taxon>
        <taxon>Ectothiorhodospiraceae</taxon>
        <taxon>Acidihalobacter</taxon>
    </lineage>
</organism>
<dbReference type="PANTHER" id="PTHR13420">
    <property type="entry name" value="UPF0235 PROTEIN C15ORF40"/>
    <property type="match status" value="1"/>
</dbReference>
<dbReference type="SMART" id="SM01152">
    <property type="entry name" value="DUF167"/>
    <property type="match status" value="1"/>
</dbReference>
<sequence length="103" mass="11054">MDDATPDSSPCRRRGNDLLLAVRVQPRASRAKLGEVTNGRLRIYLSAPPTDGQANAQLIELVAKAFGTAKTRVQLLRGGQSRDKDLLIGAPTRLPSSLSDTAE</sequence>
<gene>
    <name evidence="3" type="ORF">BJI67_14490</name>
</gene>
<keyword evidence="4" id="KW-1185">Reference proteome</keyword>
<dbReference type="GO" id="GO:0005737">
    <property type="term" value="C:cytoplasm"/>
    <property type="evidence" value="ECO:0007669"/>
    <property type="project" value="TreeGrafter"/>
</dbReference>
<dbReference type="AlphaFoldDB" id="A0A1D8KAW4"/>
<protein>
    <recommendedName>
        <fullName evidence="2">UPF0235 protein BJI67_14490</fullName>
    </recommendedName>
</protein>
<reference evidence="3 4" key="1">
    <citation type="submission" date="2016-09" db="EMBL/GenBank/DDBJ databases">
        <title>Acidihalobacter prosperus V6 (DSM14174).</title>
        <authorList>
            <person name="Khaleque H.N."/>
            <person name="Ramsay J.P."/>
            <person name="Murphy R.J.T."/>
            <person name="Kaksonen A.H."/>
            <person name="Boxall N.J."/>
            <person name="Watkin E.L.J."/>
        </authorList>
    </citation>
    <scope>NUCLEOTIDE SEQUENCE [LARGE SCALE GENOMIC DNA]</scope>
    <source>
        <strain evidence="3 4">V6</strain>
    </source>
</reference>
<dbReference type="EMBL" id="CP017448">
    <property type="protein sequence ID" value="AOV18110.1"/>
    <property type="molecule type" value="Genomic_DNA"/>
</dbReference>
<dbReference type="Proteomes" id="UP000095342">
    <property type="component" value="Chromosome"/>
</dbReference>
<dbReference type="Gene3D" id="3.30.1200.10">
    <property type="entry name" value="YggU-like"/>
    <property type="match status" value="1"/>
</dbReference>
<evidence type="ECO:0000256" key="2">
    <source>
        <dbReference type="HAMAP-Rule" id="MF_00634"/>
    </source>
</evidence>
<comment type="similarity">
    <text evidence="1 2">Belongs to the UPF0235 family.</text>
</comment>
<dbReference type="KEGG" id="aaeo:BJI67_14490"/>
<dbReference type="PANTHER" id="PTHR13420:SF7">
    <property type="entry name" value="UPF0235 PROTEIN C15ORF40"/>
    <property type="match status" value="1"/>
</dbReference>
<dbReference type="NCBIfam" id="TIGR00251">
    <property type="entry name" value="DUF167 family protein"/>
    <property type="match status" value="1"/>
</dbReference>
<proteinExistence type="inferred from homology"/>
<dbReference type="InterPro" id="IPR003746">
    <property type="entry name" value="DUF167"/>
</dbReference>
<dbReference type="HAMAP" id="MF_00634">
    <property type="entry name" value="UPF0235"/>
    <property type="match status" value="1"/>
</dbReference>
<accession>A0A1D8KAW4</accession>
<dbReference type="Pfam" id="PF02594">
    <property type="entry name" value="DUF167"/>
    <property type="match status" value="1"/>
</dbReference>
<name>A0A1D8KAW4_9GAMM</name>
<dbReference type="InterPro" id="IPR036591">
    <property type="entry name" value="YggU-like_sf"/>
</dbReference>
<evidence type="ECO:0000256" key="1">
    <source>
        <dbReference type="ARBA" id="ARBA00010364"/>
    </source>
</evidence>